<dbReference type="FunFam" id="3.30.565.10:FF:000006">
    <property type="entry name" value="Sensor histidine kinase WalK"/>
    <property type="match status" value="1"/>
</dbReference>
<dbReference type="PANTHER" id="PTHR45453">
    <property type="entry name" value="PHOSPHATE REGULON SENSOR PROTEIN PHOR"/>
    <property type="match status" value="1"/>
</dbReference>
<feature type="domain" description="Histidine kinase" evidence="11">
    <location>
        <begin position="245"/>
        <end position="459"/>
    </location>
</feature>
<dbReference type="SMART" id="SM00388">
    <property type="entry name" value="HisKA"/>
    <property type="match status" value="1"/>
</dbReference>
<keyword evidence="7" id="KW-0902">Two-component regulatory system</keyword>
<evidence type="ECO:0000256" key="2">
    <source>
        <dbReference type="ARBA" id="ARBA00004370"/>
    </source>
</evidence>
<dbReference type="InterPro" id="IPR005467">
    <property type="entry name" value="His_kinase_dom"/>
</dbReference>
<dbReference type="Gene3D" id="6.10.340.10">
    <property type="match status" value="1"/>
</dbReference>
<dbReference type="PROSITE" id="PS50109">
    <property type="entry name" value="HIS_KIN"/>
    <property type="match status" value="1"/>
</dbReference>
<dbReference type="CDD" id="cd06225">
    <property type="entry name" value="HAMP"/>
    <property type="match status" value="1"/>
</dbReference>
<keyword evidence="10" id="KW-0812">Transmembrane</keyword>
<dbReference type="SUPFAM" id="SSF47384">
    <property type="entry name" value="Homodimeric domain of signal transducing histidine kinase"/>
    <property type="match status" value="1"/>
</dbReference>
<comment type="catalytic activity">
    <reaction evidence="1">
        <text>ATP + protein L-histidine = ADP + protein N-phospho-L-histidine.</text>
        <dbReference type="EC" id="2.7.13.3"/>
    </reaction>
</comment>
<sequence>MKSSAASIRKTYEENSDTFYTEINQIENKNAFVSLLSVDEETGALVRNYYSRVFKDQVKPWDEKAPAPPENFPGREEEDKWLLELLPDLDESYTILQPEDNTPGKNDFTDKIGLATRLDDNLYLLIETPKGYLKSTADLAVKYTAYLSIVILLAGSVLVYLVVGRVTKPLSKIQEVADKISKMDFSQKCKITSQDEIGLLAVSINNMSDELQANIDKLVQANEILQNDLLRQQQTDRMRQQFIANVSHDFKTPLTLMISYAEALEEGETNPQKKEYCDIIISESHKMSYMVGKLLSLSKLESGTDKLETSIFCLNEVISQVVNSHRILTSKKDIKVEIDADLDVIVNADYQKIGQVVTNLFENAVKYTPQQGRISLSGELSENRCRVSVVNTGSRIAKEDQENLFISFYRADKSRSRDLQSYGLGLAIVKAIMQLHGQEYGVENTPDGVRFWFDLELADIDNDD</sequence>
<dbReference type="GO" id="GO:0016036">
    <property type="term" value="P:cellular response to phosphate starvation"/>
    <property type="evidence" value="ECO:0007669"/>
    <property type="project" value="TreeGrafter"/>
</dbReference>
<keyword evidence="14" id="KW-1185">Reference proteome</keyword>
<keyword evidence="5" id="KW-0808">Transferase</keyword>
<dbReference type="InterPro" id="IPR036097">
    <property type="entry name" value="HisK_dim/P_sf"/>
</dbReference>
<evidence type="ECO:0000313" key="14">
    <source>
        <dbReference type="Proteomes" id="UP000623678"/>
    </source>
</evidence>
<dbReference type="GO" id="GO:0000155">
    <property type="term" value="F:phosphorelay sensor kinase activity"/>
    <property type="evidence" value="ECO:0007669"/>
    <property type="project" value="InterPro"/>
</dbReference>
<organism evidence="13 14">
    <name type="scientific">Youxingia wuxianensis</name>
    <dbReference type="NCBI Taxonomy" id="2763678"/>
    <lineage>
        <taxon>Bacteria</taxon>
        <taxon>Bacillati</taxon>
        <taxon>Bacillota</taxon>
        <taxon>Clostridia</taxon>
        <taxon>Eubacteriales</taxon>
        <taxon>Oscillospiraceae</taxon>
        <taxon>Youxingia</taxon>
    </lineage>
</organism>
<proteinExistence type="predicted"/>
<evidence type="ECO:0000256" key="3">
    <source>
        <dbReference type="ARBA" id="ARBA00012438"/>
    </source>
</evidence>
<name>A0A926EQZ5_9FIRM</name>
<evidence type="ECO:0000256" key="7">
    <source>
        <dbReference type="ARBA" id="ARBA00023012"/>
    </source>
</evidence>
<evidence type="ECO:0000256" key="8">
    <source>
        <dbReference type="ARBA" id="ARBA00023136"/>
    </source>
</evidence>
<dbReference type="Pfam" id="PF02518">
    <property type="entry name" value="HATPase_c"/>
    <property type="match status" value="1"/>
</dbReference>
<evidence type="ECO:0000313" key="13">
    <source>
        <dbReference type="EMBL" id="MBC8586568.1"/>
    </source>
</evidence>
<evidence type="ECO:0000256" key="1">
    <source>
        <dbReference type="ARBA" id="ARBA00000085"/>
    </source>
</evidence>
<dbReference type="Pfam" id="PF00512">
    <property type="entry name" value="HisKA"/>
    <property type="match status" value="1"/>
</dbReference>
<feature type="transmembrane region" description="Helical" evidence="10">
    <location>
        <begin position="143"/>
        <end position="163"/>
    </location>
</feature>
<evidence type="ECO:0000259" key="11">
    <source>
        <dbReference type="PROSITE" id="PS50109"/>
    </source>
</evidence>
<dbReference type="PANTHER" id="PTHR45453:SF1">
    <property type="entry name" value="PHOSPHATE REGULON SENSOR PROTEIN PHOR"/>
    <property type="match status" value="1"/>
</dbReference>
<evidence type="ECO:0000256" key="9">
    <source>
        <dbReference type="SAM" id="Coils"/>
    </source>
</evidence>
<dbReference type="SMART" id="SM00387">
    <property type="entry name" value="HATPase_c"/>
    <property type="match status" value="1"/>
</dbReference>
<dbReference type="InterPro" id="IPR050351">
    <property type="entry name" value="BphY/WalK/GraS-like"/>
</dbReference>
<evidence type="ECO:0000259" key="12">
    <source>
        <dbReference type="PROSITE" id="PS50885"/>
    </source>
</evidence>
<dbReference type="AlphaFoldDB" id="A0A926EQZ5"/>
<keyword evidence="9" id="KW-0175">Coiled coil</keyword>
<dbReference type="GO" id="GO:0004721">
    <property type="term" value="F:phosphoprotein phosphatase activity"/>
    <property type="evidence" value="ECO:0007669"/>
    <property type="project" value="TreeGrafter"/>
</dbReference>
<dbReference type="FunFam" id="1.10.287.130:FF:000001">
    <property type="entry name" value="Two-component sensor histidine kinase"/>
    <property type="match status" value="1"/>
</dbReference>
<evidence type="ECO:0000256" key="6">
    <source>
        <dbReference type="ARBA" id="ARBA00022777"/>
    </source>
</evidence>
<dbReference type="EMBL" id="JACRTD010000016">
    <property type="protein sequence ID" value="MBC8586568.1"/>
    <property type="molecule type" value="Genomic_DNA"/>
</dbReference>
<dbReference type="SMART" id="SM00304">
    <property type="entry name" value="HAMP"/>
    <property type="match status" value="1"/>
</dbReference>
<evidence type="ECO:0000256" key="10">
    <source>
        <dbReference type="SAM" id="Phobius"/>
    </source>
</evidence>
<evidence type="ECO:0000256" key="5">
    <source>
        <dbReference type="ARBA" id="ARBA00022679"/>
    </source>
</evidence>
<dbReference type="InterPro" id="IPR003594">
    <property type="entry name" value="HATPase_dom"/>
</dbReference>
<gene>
    <name evidence="13" type="ORF">H8705_13365</name>
</gene>
<dbReference type="Proteomes" id="UP000623678">
    <property type="component" value="Unassembled WGS sequence"/>
</dbReference>
<protein>
    <recommendedName>
        <fullName evidence="3">histidine kinase</fullName>
        <ecNumber evidence="3">2.7.13.3</ecNumber>
    </recommendedName>
</protein>
<dbReference type="Gene3D" id="3.30.565.10">
    <property type="entry name" value="Histidine kinase-like ATPase, C-terminal domain"/>
    <property type="match status" value="1"/>
</dbReference>
<keyword evidence="6 13" id="KW-0418">Kinase</keyword>
<comment type="caution">
    <text evidence="13">The sequence shown here is derived from an EMBL/GenBank/DDBJ whole genome shotgun (WGS) entry which is preliminary data.</text>
</comment>
<feature type="domain" description="HAMP" evidence="12">
    <location>
        <begin position="164"/>
        <end position="216"/>
    </location>
</feature>
<dbReference type="InterPro" id="IPR003661">
    <property type="entry name" value="HisK_dim/P_dom"/>
</dbReference>
<evidence type="ECO:0000256" key="4">
    <source>
        <dbReference type="ARBA" id="ARBA00022553"/>
    </source>
</evidence>
<feature type="coiled-coil region" evidence="9">
    <location>
        <begin position="208"/>
        <end position="235"/>
    </location>
</feature>
<dbReference type="PROSITE" id="PS50885">
    <property type="entry name" value="HAMP"/>
    <property type="match status" value="1"/>
</dbReference>
<dbReference type="EC" id="2.7.13.3" evidence="3"/>
<keyword evidence="4" id="KW-0597">Phosphoprotein</keyword>
<reference evidence="13" key="1">
    <citation type="submission" date="2020-08" db="EMBL/GenBank/DDBJ databases">
        <title>Genome public.</title>
        <authorList>
            <person name="Liu C."/>
            <person name="Sun Q."/>
        </authorList>
    </citation>
    <scope>NUCLEOTIDE SEQUENCE</scope>
    <source>
        <strain evidence="13">NSJ-64</strain>
    </source>
</reference>
<accession>A0A926EQZ5</accession>
<comment type="subcellular location">
    <subcellularLocation>
        <location evidence="2">Membrane</location>
    </subcellularLocation>
</comment>
<dbReference type="InterPro" id="IPR003660">
    <property type="entry name" value="HAMP_dom"/>
</dbReference>
<dbReference type="SUPFAM" id="SSF158472">
    <property type="entry name" value="HAMP domain-like"/>
    <property type="match status" value="1"/>
</dbReference>
<dbReference type="CDD" id="cd00082">
    <property type="entry name" value="HisKA"/>
    <property type="match status" value="1"/>
</dbReference>
<dbReference type="GO" id="GO:0005886">
    <property type="term" value="C:plasma membrane"/>
    <property type="evidence" value="ECO:0007669"/>
    <property type="project" value="TreeGrafter"/>
</dbReference>
<dbReference type="InterPro" id="IPR036890">
    <property type="entry name" value="HATPase_C_sf"/>
</dbReference>
<dbReference type="Pfam" id="PF00672">
    <property type="entry name" value="HAMP"/>
    <property type="match status" value="1"/>
</dbReference>
<keyword evidence="8 10" id="KW-0472">Membrane</keyword>
<dbReference type="Gene3D" id="1.10.287.130">
    <property type="match status" value="1"/>
</dbReference>
<dbReference type="SUPFAM" id="SSF55874">
    <property type="entry name" value="ATPase domain of HSP90 chaperone/DNA topoisomerase II/histidine kinase"/>
    <property type="match status" value="1"/>
</dbReference>
<keyword evidence="10" id="KW-1133">Transmembrane helix</keyword>